<proteinExistence type="inferred from homology"/>
<dbReference type="Pfam" id="PF00171">
    <property type="entry name" value="Aldedh"/>
    <property type="match status" value="1"/>
</dbReference>
<dbReference type="PANTHER" id="PTHR43111:SF1">
    <property type="entry name" value="ALDEHYDE DEHYDROGENASE B-RELATED"/>
    <property type="match status" value="1"/>
</dbReference>
<dbReference type="InterPro" id="IPR011966">
    <property type="entry name" value="PaaN-DH"/>
</dbReference>
<keyword evidence="3" id="KW-0560">Oxidoreductase</keyword>
<name>A0A3N4ZBB7_9MICO</name>
<evidence type="ECO:0000313" key="7">
    <source>
        <dbReference type="Proteomes" id="UP000280501"/>
    </source>
</evidence>
<dbReference type="Proteomes" id="UP000280501">
    <property type="component" value="Unassembled WGS sequence"/>
</dbReference>
<dbReference type="Pfam" id="PF01575">
    <property type="entry name" value="MaoC_dehydratas"/>
    <property type="match status" value="1"/>
</dbReference>
<keyword evidence="6" id="KW-0378">Hydrolase</keyword>
<protein>
    <submittedName>
        <fullName evidence="6">Oxepin-CoA hydrolase/3-oxo-5,6-dehydrosuberyl-CoA semialdehyde dehydrogenase</fullName>
    </submittedName>
</protein>
<dbReference type="InterPro" id="IPR029069">
    <property type="entry name" value="HotDog_dom_sf"/>
</dbReference>
<sequence>MTNTVPVLPSYVRDGWWTPADASTPGGTAADAAEPTRAVVVRDASTGEPVARVSADGLDLVAVLDHARDVGQKALGDLTIHERAVLLKRMALELTAHKDALYEVSARTGATARDSAFDVDGGIGVLFTYSSKGRRELPNANLILDGPPEVLSKDGSFLGRHVYTRLTGVAVQVNAFNFPVWGPLEKFAPAFLAGVPTVIKPATPTAYLTEAWVRVLVDAGLLPDGSLQLVSGGARDLLGHLRLGDSVAFTGSADTARRLRGSVGEGVRFNAEADSINASVLGPDGVPGSVEFDAYVRQLVTEMTTKTGQKCTAIRRAIVPEALVDDVVAAVAARLEQKVVVGDPRAEGVTMGPLASLGQRDELYRQVEKLIGAGGRIAAGPADHTTPPEVVRADGTVGPAPDGAFAAPLLLRFDDAEASALHDVEAFGPVAGVVGYRDVGHAGELVVRGGGSLVTSVATSDPAVAAALFGHLCAANGRVLFLDRDDARTSTGHGSPVPHLVHGGPGRAGGGEELGGVRAVHHYMQRTAIQGSPRMLTELTGVWHTGAPVRGSEASGEGTSGAGSAATAVVHPFRESLAELRVGDQVVAGPREVTLADIEHFAAFTGDRFYAHMDETAAAANPFFPGRVAHGYLLVSFAAGLFVDPDPGPVLANYGLENLRFLTPVSPGDAVTVTLTAKQIIPRETDDHGEVRWDAVLRNQDDETVATYDVLTLVAKEWPRG</sequence>
<dbReference type="GO" id="GO:0016620">
    <property type="term" value="F:oxidoreductase activity, acting on the aldehyde or oxo group of donors, NAD or NADP as acceptor"/>
    <property type="evidence" value="ECO:0007669"/>
    <property type="project" value="InterPro"/>
</dbReference>
<evidence type="ECO:0000256" key="1">
    <source>
        <dbReference type="ARBA" id="ARBA00005254"/>
    </source>
</evidence>
<dbReference type="Gene3D" id="3.10.129.10">
    <property type="entry name" value="Hotdog Thioesterase"/>
    <property type="match status" value="1"/>
</dbReference>
<dbReference type="InterPro" id="IPR015590">
    <property type="entry name" value="Aldehyde_DH_dom"/>
</dbReference>
<feature type="domain" description="Aldehyde dehydrogenase" evidence="4">
    <location>
        <begin position="38"/>
        <end position="525"/>
    </location>
</feature>
<dbReference type="PANTHER" id="PTHR43111">
    <property type="entry name" value="ALDEHYDE DEHYDROGENASE B-RELATED"/>
    <property type="match status" value="1"/>
</dbReference>
<evidence type="ECO:0000259" key="4">
    <source>
        <dbReference type="Pfam" id="PF00171"/>
    </source>
</evidence>
<evidence type="ECO:0000259" key="5">
    <source>
        <dbReference type="Pfam" id="PF01575"/>
    </source>
</evidence>
<dbReference type="InterPro" id="IPR002539">
    <property type="entry name" value="MaoC-like_dom"/>
</dbReference>
<dbReference type="InterPro" id="IPR016162">
    <property type="entry name" value="Ald_DH_N"/>
</dbReference>
<dbReference type="NCBIfam" id="TIGR02278">
    <property type="entry name" value="PaaN-DH"/>
    <property type="match status" value="1"/>
</dbReference>
<dbReference type="Gene3D" id="3.40.605.10">
    <property type="entry name" value="Aldehyde Dehydrogenase, Chain A, domain 1"/>
    <property type="match status" value="1"/>
</dbReference>
<dbReference type="EMBL" id="RKQZ01000001">
    <property type="protein sequence ID" value="RPF23168.1"/>
    <property type="molecule type" value="Genomic_DNA"/>
</dbReference>
<dbReference type="SUPFAM" id="SSF54637">
    <property type="entry name" value="Thioesterase/thiol ester dehydrase-isomerase"/>
    <property type="match status" value="1"/>
</dbReference>
<dbReference type="AlphaFoldDB" id="A0A3N4ZBB7"/>
<accession>A0A3N4ZBB7</accession>
<dbReference type="SUPFAM" id="SSF53720">
    <property type="entry name" value="ALDH-like"/>
    <property type="match status" value="1"/>
</dbReference>
<dbReference type="InterPro" id="IPR016163">
    <property type="entry name" value="Ald_DH_C"/>
</dbReference>
<evidence type="ECO:0000313" key="6">
    <source>
        <dbReference type="EMBL" id="RPF23168.1"/>
    </source>
</evidence>
<dbReference type="OrthoDB" id="9759612at2"/>
<dbReference type="InterPro" id="IPR016161">
    <property type="entry name" value="Ald_DH/histidinol_DH"/>
</dbReference>
<comment type="similarity">
    <text evidence="2">Belongs to the aldehyde dehydrogenase family.</text>
</comment>
<dbReference type="NCBIfam" id="NF008868">
    <property type="entry name" value="PRK11903.1"/>
    <property type="match status" value="1"/>
</dbReference>
<evidence type="ECO:0000256" key="2">
    <source>
        <dbReference type="ARBA" id="ARBA00009986"/>
    </source>
</evidence>
<keyword evidence="7" id="KW-1185">Reference proteome</keyword>
<evidence type="ECO:0000256" key="3">
    <source>
        <dbReference type="ARBA" id="ARBA00023002"/>
    </source>
</evidence>
<feature type="domain" description="MaoC-like" evidence="5">
    <location>
        <begin position="584"/>
        <end position="691"/>
    </location>
</feature>
<comment type="caution">
    <text evidence="6">The sequence shown here is derived from an EMBL/GenBank/DDBJ whole genome shotgun (WGS) entry which is preliminary data.</text>
</comment>
<dbReference type="Gene3D" id="3.40.309.10">
    <property type="entry name" value="Aldehyde Dehydrogenase, Chain A, domain 2"/>
    <property type="match status" value="1"/>
</dbReference>
<gene>
    <name evidence="6" type="ORF">EDD34_3849</name>
</gene>
<dbReference type="RefSeq" id="WP_123815977.1">
    <property type="nucleotide sequence ID" value="NZ_RKQZ01000001.1"/>
</dbReference>
<reference evidence="6 7" key="1">
    <citation type="submission" date="2018-11" db="EMBL/GenBank/DDBJ databases">
        <title>Sequencing the genomes of 1000 actinobacteria strains.</title>
        <authorList>
            <person name="Klenk H.-P."/>
        </authorList>
    </citation>
    <scope>NUCLEOTIDE SEQUENCE [LARGE SCALE GENOMIC DNA]</scope>
    <source>
        <strain evidence="6 7">DSM 15700</strain>
    </source>
</reference>
<dbReference type="GO" id="GO:0016787">
    <property type="term" value="F:hydrolase activity"/>
    <property type="evidence" value="ECO:0007669"/>
    <property type="project" value="UniProtKB-KW"/>
</dbReference>
<comment type="similarity">
    <text evidence="1">Belongs to the enoyl-CoA hydratase/isomerase family.</text>
</comment>
<organism evidence="6 7">
    <name type="scientific">Myceligenerans xiligouense</name>
    <dbReference type="NCBI Taxonomy" id="253184"/>
    <lineage>
        <taxon>Bacteria</taxon>
        <taxon>Bacillati</taxon>
        <taxon>Actinomycetota</taxon>
        <taxon>Actinomycetes</taxon>
        <taxon>Micrococcales</taxon>
        <taxon>Promicromonosporaceae</taxon>
        <taxon>Myceligenerans</taxon>
    </lineage>
</organism>